<dbReference type="EMBL" id="DVFK01000112">
    <property type="protein sequence ID" value="HIQ68525.1"/>
    <property type="molecule type" value="Genomic_DNA"/>
</dbReference>
<keyword evidence="1" id="KW-0472">Membrane</keyword>
<accession>A0A9D1CMK1</accession>
<dbReference type="PANTHER" id="PTHR40763">
    <property type="entry name" value="MEMBRANE PROTEIN-RELATED"/>
    <property type="match status" value="1"/>
</dbReference>
<feature type="domain" description="Cell wall-active antibiotics response LiaF-like C-terminal" evidence="2">
    <location>
        <begin position="134"/>
        <end position="196"/>
    </location>
</feature>
<name>A0A9D1CMK1_9FIRM</name>
<evidence type="ECO:0000259" key="3">
    <source>
        <dbReference type="Pfam" id="PF22570"/>
    </source>
</evidence>
<dbReference type="Pfam" id="PF09922">
    <property type="entry name" value="LiaF-like_C"/>
    <property type="match status" value="1"/>
</dbReference>
<reference evidence="4" key="2">
    <citation type="journal article" date="2021" name="PeerJ">
        <title>Extensive microbial diversity within the chicken gut microbiome revealed by metagenomics and culture.</title>
        <authorList>
            <person name="Gilroy R."/>
            <person name="Ravi A."/>
            <person name="Getino M."/>
            <person name="Pursley I."/>
            <person name="Horton D.L."/>
            <person name="Alikhan N.F."/>
            <person name="Baker D."/>
            <person name="Gharbi K."/>
            <person name="Hall N."/>
            <person name="Watson M."/>
            <person name="Adriaenssens E.M."/>
            <person name="Foster-Nyarko E."/>
            <person name="Jarju S."/>
            <person name="Secka A."/>
            <person name="Antonio M."/>
            <person name="Oren A."/>
            <person name="Chaudhuri R.R."/>
            <person name="La Ragione R."/>
            <person name="Hildebrand F."/>
            <person name="Pallen M.J."/>
        </authorList>
    </citation>
    <scope>NUCLEOTIDE SEQUENCE</scope>
    <source>
        <strain evidence="4">13361</strain>
    </source>
</reference>
<reference evidence="4" key="1">
    <citation type="submission" date="2020-10" db="EMBL/GenBank/DDBJ databases">
        <authorList>
            <person name="Gilroy R."/>
        </authorList>
    </citation>
    <scope>NUCLEOTIDE SEQUENCE</scope>
    <source>
        <strain evidence="4">13361</strain>
    </source>
</reference>
<evidence type="ECO:0000313" key="5">
    <source>
        <dbReference type="Proteomes" id="UP000886796"/>
    </source>
</evidence>
<feature type="transmembrane region" description="Helical" evidence="1">
    <location>
        <begin position="59"/>
        <end position="79"/>
    </location>
</feature>
<comment type="caution">
    <text evidence="4">The sequence shown here is derived from an EMBL/GenBank/DDBJ whole genome shotgun (WGS) entry which is preliminary data.</text>
</comment>
<dbReference type="InterPro" id="IPR054331">
    <property type="entry name" value="LiaF_TM"/>
</dbReference>
<evidence type="ECO:0008006" key="6">
    <source>
        <dbReference type="Google" id="ProtNLM"/>
    </source>
</evidence>
<keyword evidence="1" id="KW-0812">Transmembrane</keyword>
<organism evidence="4 5">
    <name type="scientific">Candidatus Faecousia excrementigallinarum</name>
    <dbReference type="NCBI Taxonomy" id="2840806"/>
    <lineage>
        <taxon>Bacteria</taxon>
        <taxon>Bacillati</taxon>
        <taxon>Bacillota</taxon>
        <taxon>Clostridia</taxon>
        <taxon>Eubacteriales</taxon>
        <taxon>Oscillospiraceae</taxon>
        <taxon>Faecousia</taxon>
    </lineage>
</organism>
<protein>
    <recommendedName>
        <fullName evidence="6">Cell wall-active antibiotics response LiaF-like C-terminal domain-containing protein</fullName>
    </recommendedName>
</protein>
<sequence>MKKAKSILWGLVLAAFGVLLGLRALDIVDFSIFFDGWWTLFLIVPCAIGVVTDRDKTGNLVGLAIGVFLLLACQDVVGFDMLWKLLVPAIIVIIGLKMVFRGIFGKKTSKTFIFRNPGNRNTFAAFSGQTVVVDKENFEGAEVSAVFGSVEYDLRKALITQDCGLKVSAIFGGVDIFVPENVNVVVNCTSIFGGVDTQVPPRPGCPTLYITGTCMFGGVDVK</sequence>
<dbReference type="Pfam" id="PF22570">
    <property type="entry name" value="LiaF-TM"/>
    <property type="match status" value="1"/>
</dbReference>
<dbReference type="InterPro" id="IPR024425">
    <property type="entry name" value="LiaF-like_C"/>
</dbReference>
<feature type="transmembrane region" description="Helical" evidence="1">
    <location>
        <begin position="85"/>
        <end position="104"/>
    </location>
</feature>
<dbReference type="PANTHER" id="PTHR40763:SF5">
    <property type="entry name" value="MEMBRANE PROTEIN"/>
    <property type="match status" value="1"/>
</dbReference>
<evidence type="ECO:0000259" key="2">
    <source>
        <dbReference type="Pfam" id="PF09922"/>
    </source>
</evidence>
<proteinExistence type="predicted"/>
<feature type="domain" description="LiaF transmembrane" evidence="3">
    <location>
        <begin position="8"/>
        <end position="102"/>
    </location>
</feature>
<evidence type="ECO:0000256" key="1">
    <source>
        <dbReference type="SAM" id="Phobius"/>
    </source>
</evidence>
<evidence type="ECO:0000313" key="4">
    <source>
        <dbReference type="EMBL" id="HIQ68525.1"/>
    </source>
</evidence>
<gene>
    <name evidence="4" type="ORF">IAB74_08475</name>
</gene>
<feature type="transmembrane region" description="Helical" evidence="1">
    <location>
        <begin position="34"/>
        <end position="52"/>
    </location>
</feature>
<keyword evidence="1" id="KW-1133">Transmembrane helix</keyword>
<dbReference type="Proteomes" id="UP000886796">
    <property type="component" value="Unassembled WGS sequence"/>
</dbReference>
<dbReference type="AlphaFoldDB" id="A0A9D1CMK1"/>